<sequence length="47" mass="4969">LEDASELVGALRATERAGWRLGVYAPEEVVDDVREAAVDVLGVRASG</sequence>
<reference evidence="2 3" key="1">
    <citation type="journal article" date="2019" name="Int. J. Syst. Evol. Microbiol.">
        <title>The Global Catalogue of Microorganisms (GCM) 10K type strain sequencing project: providing services to taxonomists for standard genome sequencing and annotation.</title>
        <authorList>
            <consortium name="The Broad Institute Genomics Platform"/>
            <consortium name="The Broad Institute Genome Sequencing Center for Infectious Disease"/>
            <person name="Wu L."/>
            <person name="Ma J."/>
        </authorList>
    </citation>
    <scope>NUCLEOTIDE SEQUENCE [LARGE SCALE GENOMIC DNA]</scope>
    <source>
        <strain evidence="2 3">NBRC 111368</strain>
    </source>
</reference>
<name>A0ABD5S199_9EURY</name>
<evidence type="ECO:0000259" key="1">
    <source>
        <dbReference type="Pfam" id="PF19276"/>
    </source>
</evidence>
<feature type="non-terminal residue" evidence="2">
    <location>
        <position position="1"/>
    </location>
</feature>
<keyword evidence="3" id="KW-1185">Reference proteome</keyword>
<comment type="caution">
    <text evidence="2">The sequence shown here is derived from an EMBL/GenBank/DDBJ whole genome shotgun (WGS) entry which is preliminary data.</text>
</comment>
<dbReference type="InterPro" id="IPR045509">
    <property type="entry name" value="HD_assoc_2"/>
</dbReference>
<gene>
    <name evidence="2" type="ORF">ACFQE1_13555</name>
</gene>
<feature type="domain" description="HD-associated" evidence="1">
    <location>
        <begin position="1"/>
        <end position="45"/>
    </location>
</feature>
<dbReference type="AlphaFoldDB" id="A0ABD5S199"/>
<protein>
    <submittedName>
        <fullName evidence="2">HD domain-containing protein</fullName>
    </submittedName>
</protein>
<proteinExistence type="predicted"/>
<accession>A0ABD5S199</accession>
<dbReference type="EMBL" id="JBHSWU010000497">
    <property type="protein sequence ID" value="MFC6725375.1"/>
    <property type="molecule type" value="Genomic_DNA"/>
</dbReference>
<organism evidence="2 3">
    <name type="scientific">Halobium palmae</name>
    <dbReference type="NCBI Taxonomy" id="1776492"/>
    <lineage>
        <taxon>Archaea</taxon>
        <taxon>Methanobacteriati</taxon>
        <taxon>Methanobacteriota</taxon>
        <taxon>Stenosarchaea group</taxon>
        <taxon>Halobacteria</taxon>
        <taxon>Halobacteriales</taxon>
        <taxon>Haloferacaceae</taxon>
        <taxon>Halobium</taxon>
    </lineage>
</organism>
<evidence type="ECO:0000313" key="3">
    <source>
        <dbReference type="Proteomes" id="UP001596328"/>
    </source>
</evidence>
<dbReference type="Pfam" id="PF19276">
    <property type="entry name" value="HD_assoc_2"/>
    <property type="match status" value="1"/>
</dbReference>
<evidence type="ECO:0000313" key="2">
    <source>
        <dbReference type="EMBL" id="MFC6725375.1"/>
    </source>
</evidence>
<dbReference type="Proteomes" id="UP001596328">
    <property type="component" value="Unassembled WGS sequence"/>
</dbReference>